<comment type="caution">
    <text evidence="1">The sequence shown here is derived from an EMBL/GenBank/DDBJ whole genome shotgun (WGS) entry which is preliminary data.</text>
</comment>
<accession>A0ABR5YAQ8</accession>
<evidence type="ECO:0008006" key="3">
    <source>
        <dbReference type="Google" id="ProtNLM"/>
    </source>
</evidence>
<evidence type="ECO:0000313" key="1">
    <source>
        <dbReference type="EMBL" id="KZE11722.1"/>
    </source>
</evidence>
<reference evidence="2" key="1">
    <citation type="submission" date="2016-01" db="EMBL/GenBank/DDBJ databases">
        <title>Draft genome of Chromobacterium sp. F49.</title>
        <authorList>
            <person name="Hong K.W."/>
        </authorList>
    </citation>
    <scope>NUCLEOTIDE SEQUENCE [LARGE SCALE GENOMIC DNA]</scope>
    <source>
        <strain evidence="2">CN3</strain>
    </source>
</reference>
<evidence type="ECO:0000313" key="2">
    <source>
        <dbReference type="Proteomes" id="UP000076609"/>
    </source>
</evidence>
<dbReference type="Proteomes" id="UP000076609">
    <property type="component" value="Unassembled WGS sequence"/>
</dbReference>
<keyword evidence="2" id="KW-1185">Reference proteome</keyword>
<proteinExistence type="predicted"/>
<dbReference type="EMBL" id="LQQO01000034">
    <property type="protein sequence ID" value="KZE11722.1"/>
    <property type="molecule type" value="Genomic_DNA"/>
</dbReference>
<sequence>MSRARGRPLRFLALVTVGWVGMRVALLWPEGLPPDRWVRIVLPGGQGAGLVSPIAAAPPGRHVAQQMRQQRIAMPARVAVGTRSVPTMAGTANAPAAVPDRVRLALLALVGFASAEPVDRGAAPILSPPVPPTGGPPMTVSLWALARPGAASGGPVQLGGGQAGMRLRLPVTPDGQAAVAARVATPLAGLGREAALGIEWRPLPVPVALVVERRVALDSGRSGTGMGVIAGIDRALPGDLALEAYGQAGAVARDGIEPYADGAARVLHPVARIGRSALRLGIGSWGGAQREGARVDIGPSAVASLPVGRGAVRVSLDWRQRVGGNAAPGSGPALTIGSDF</sequence>
<organism evidence="1 2">
    <name type="scientific">Sphingomonas hankookensis</name>
    <dbReference type="NCBI Taxonomy" id="563996"/>
    <lineage>
        <taxon>Bacteria</taxon>
        <taxon>Pseudomonadati</taxon>
        <taxon>Pseudomonadota</taxon>
        <taxon>Alphaproteobacteria</taxon>
        <taxon>Sphingomonadales</taxon>
        <taxon>Sphingomonadaceae</taxon>
        <taxon>Sphingomonas</taxon>
    </lineage>
</organism>
<gene>
    <name evidence="1" type="ORF">AVT10_05685</name>
</gene>
<name>A0ABR5YAQ8_9SPHN</name>
<protein>
    <recommendedName>
        <fullName evidence="3">Haemolysin activator HlyB C-terminal domain-containing protein</fullName>
    </recommendedName>
</protein>
<dbReference type="RefSeq" id="WP_066692637.1">
    <property type="nucleotide sequence ID" value="NZ_LQQO01000034.1"/>
</dbReference>